<accession>A0A1I3SUY3</accession>
<name>A0A1I3SUY3_9RHOB</name>
<keyword evidence="2 4" id="KW-0472">Membrane</keyword>
<evidence type="ECO:0000259" key="6">
    <source>
        <dbReference type="PROSITE" id="PS51123"/>
    </source>
</evidence>
<protein>
    <submittedName>
        <fullName evidence="7">OmpA family protein</fullName>
    </submittedName>
</protein>
<dbReference type="InterPro" id="IPR006665">
    <property type="entry name" value="OmpA-like"/>
</dbReference>
<dbReference type="Pfam" id="PF00691">
    <property type="entry name" value="OmpA"/>
    <property type="match status" value="1"/>
</dbReference>
<evidence type="ECO:0000313" key="8">
    <source>
        <dbReference type="Proteomes" id="UP000183299"/>
    </source>
</evidence>
<gene>
    <name evidence="7" type="ORF">SAMN04488138_107104</name>
</gene>
<feature type="domain" description="OmpA-like" evidence="6">
    <location>
        <begin position="201"/>
        <end position="319"/>
    </location>
</feature>
<feature type="signal peptide" evidence="5">
    <location>
        <begin position="1"/>
        <end position="26"/>
    </location>
</feature>
<evidence type="ECO:0000313" key="7">
    <source>
        <dbReference type="EMBL" id="SFJ62654.1"/>
    </source>
</evidence>
<reference evidence="7 8" key="1">
    <citation type="submission" date="2016-10" db="EMBL/GenBank/DDBJ databases">
        <authorList>
            <person name="de Groot N.N."/>
        </authorList>
    </citation>
    <scope>NUCLEOTIDE SEQUENCE [LARGE SCALE GENOMIC DNA]</scope>
    <source>
        <strain evidence="7 8">CGMCC 1.8891</strain>
    </source>
</reference>
<sequence>MTFSLRLALCLPTLFCGLICAGHAQARDLFGLELPGAASETGRHSEAASAEPFPVRAYQGVDTPRIMAEGDIERVAYRLTGTSLTSYQMISPLREQLEAQGFDILFTCADTVCGGFDFRYLLDLLPEPAMHVDLGDYQYLVAQDDSERVVSILTSRAPTSGFMQITTVVPTDAPPVELTPPDSTEILPQLAQPTGALATQLESRGRVVLGDLAFDTGAATLGDGPFASLQRLASYLMTHPEVRIVLVGHTDNVGALDSNTALSRKRAQSVRQRLISRYGVSSAQISAEGIGYLAPLVSNGTEEGRDQNRRVEAVIASTQ</sequence>
<dbReference type="InterPro" id="IPR036737">
    <property type="entry name" value="OmpA-like_sf"/>
</dbReference>
<dbReference type="PROSITE" id="PS51123">
    <property type="entry name" value="OMPA_2"/>
    <property type="match status" value="1"/>
</dbReference>
<keyword evidence="3" id="KW-0998">Cell outer membrane</keyword>
<keyword evidence="5" id="KW-0732">Signal</keyword>
<dbReference type="EMBL" id="FORY01000007">
    <property type="protein sequence ID" value="SFJ62654.1"/>
    <property type="molecule type" value="Genomic_DNA"/>
</dbReference>
<dbReference type="RefSeq" id="WP_066604440.1">
    <property type="nucleotide sequence ID" value="NZ_FORY01000007.1"/>
</dbReference>
<dbReference type="InterPro" id="IPR006664">
    <property type="entry name" value="OMP_bac"/>
</dbReference>
<dbReference type="InterPro" id="IPR050330">
    <property type="entry name" value="Bact_OuterMem_StrucFunc"/>
</dbReference>
<dbReference type="CDD" id="cd07185">
    <property type="entry name" value="OmpA_C-like"/>
    <property type="match status" value="1"/>
</dbReference>
<dbReference type="PANTHER" id="PTHR30329">
    <property type="entry name" value="STATOR ELEMENT OF FLAGELLAR MOTOR COMPLEX"/>
    <property type="match status" value="1"/>
</dbReference>
<evidence type="ECO:0000256" key="2">
    <source>
        <dbReference type="ARBA" id="ARBA00023136"/>
    </source>
</evidence>
<proteinExistence type="predicted"/>
<dbReference type="Proteomes" id="UP000183299">
    <property type="component" value="Unassembled WGS sequence"/>
</dbReference>
<keyword evidence="8" id="KW-1185">Reference proteome</keyword>
<evidence type="ECO:0000256" key="3">
    <source>
        <dbReference type="ARBA" id="ARBA00023237"/>
    </source>
</evidence>
<dbReference type="PRINTS" id="PR01021">
    <property type="entry name" value="OMPADOMAIN"/>
</dbReference>
<evidence type="ECO:0000256" key="5">
    <source>
        <dbReference type="SAM" id="SignalP"/>
    </source>
</evidence>
<feature type="chain" id="PRO_5010285978" evidence="5">
    <location>
        <begin position="27"/>
        <end position="319"/>
    </location>
</feature>
<dbReference type="PANTHER" id="PTHR30329:SF21">
    <property type="entry name" value="LIPOPROTEIN YIAD-RELATED"/>
    <property type="match status" value="1"/>
</dbReference>
<dbReference type="GeneID" id="98665031"/>
<dbReference type="GO" id="GO:0009279">
    <property type="term" value="C:cell outer membrane"/>
    <property type="evidence" value="ECO:0007669"/>
    <property type="project" value="UniProtKB-SubCell"/>
</dbReference>
<dbReference type="OrthoDB" id="9792021at2"/>
<organism evidence="7 8">
    <name type="scientific">Celeribacter halophilus</name>
    <dbReference type="NCBI Taxonomy" id="576117"/>
    <lineage>
        <taxon>Bacteria</taxon>
        <taxon>Pseudomonadati</taxon>
        <taxon>Pseudomonadota</taxon>
        <taxon>Alphaproteobacteria</taxon>
        <taxon>Rhodobacterales</taxon>
        <taxon>Roseobacteraceae</taxon>
        <taxon>Celeribacter</taxon>
    </lineage>
</organism>
<comment type="subcellular location">
    <subcellularLocation>
        <location evidence="1">Cell outer membrane</location>
    </subcellularLocation>
</comment>
<dbReference type="STRING" id="576117.SAMN04488138_107104"/>
<evidence type="ECO:0000256" key="1">
    <source>
        <dbReference type="ARBA" id="ARBA00004442"/>
    </source>
</evidence>
<dbReference type="SUPFAM" id="SSF103088">
    <property type="entry name" value="OmpA-like"/>
    <property type="match status" value="1"/>
</dbReference>
<dbReference type="AlphaFoldDB" id="A0A1I3SUY3"/>
<evidence type="ECO:0000256" key="4">
    <source>
        <dbReference type="PROSITE-ProRule" id="PRU00473"/>
    </source>
</evidence>
<dbReference type="Gene3D" id="3.30.1330.60">
    <property type="entry name" value="OmpA-like domain"/>
    <property type="match status" value="1"/>
</dbReference>